<evidence type="ECO:0000313" key="2">
    <source>
        <dbReference type="EMBL" id="TNN82791.1"/>
    </source>
</evidence>
<dbReference type="AlphaFoldDB" id="A0A4Z2IYE3"/>
<proteinExistence type="predicted"/>
<evidence type="ECO:0000313" key="3">
    <source>
        <dbReference type="Proteomes" id="UP000314294"/>
    </source>
</evidence>
<keyword evidence="3" id="KW-1185">Reference proteome</keyword>
<accession>A0A4Z2IYE3</accession>
<protein>
    <submittedName>
        <fullName evidence="2">Uncharacterized protein</fullName>
    </submittedName>
</protein>
<sequence>MNLRTGGGEPNTSANVAEAVLDVKGEPSASASLLPGSAHHDWLPRNKVARGVVNAEDGSSSGMKSGVAEANIGICGGWKGSVGCWKATSELADDGCRGPRGSWMAEAADDAGDEAWSVKEASECSWSSI</sequence>
<comment type="caution">
    <text evidence="2">The sequence shown here is derived from an EMBL/GenBank/DDBJ whole genome shotgun (WGS) entry which is preliminary data.</text>
</comment>
<name>A0A4Z2IYE3_9TELE</name>
<organism evidence="2 3">
    <name type="scientific">Liparis tanakae</name>
    <name type="common">Tanaka's snailfish</name>
    <dbReference type="NCBI Taxonomy" id="230148"/>
    <lineage>
        <taxon>Eukaryota</taxon>
        <taxon>Metazoa</taxon>
        <taxon>Chordata</taxon>
        <taxon>Craniata</taxon>
        <taxon>Vertebrata</taxon>
        <taxon>Euteleostomi</taxon>
        <taxon>Actinopterygii</taxon>
        <taxon>Neopterygii</taxon>
        <taxon>Teleostei</taxon>
        <taxon>Neoteleostei</taxon>
        <taxon>Acanthomorphata</taxon>
        <taxon>Eupercaria</taxon>
        <taxon>Perciformes</taxon>
        <taxon>Cottioidei</taxon>
        <taxon>Cottales</taxon>
        <taxon>Liparidae</taxon>
        <taxon>Liparis</taxon>
    </lineage>
</organism>
<reference evidence="2 3" key="1">
    <citation type="submission" date="2019-03" db="EMBL/GenBank/DDBJ databases">
        <title>First draft genome of Liparis tanakae, snailfish: a comprehensive survey of snailfish specific genes.</title>
        <authorList>
            <person name="Kim W."/>
            <person name="Song I."/>
            <person name="Jeong J.-H."/>
            <person name="Kim D."/>
            <person name="Kim S."/>
            <person name="Ryu S."/>
            <person name="Song J.Y."/>
            <person name="Lee S.K."/>
        </authorList>
    </citation>
    <scope>NUCLEOTIDE SEQUENCE [LARGE SCALE GENOMIC DNA]</scope>
    <source>
        <tissue evidence="2">Muscle</tissue>
    </source>
</reference>
<dbReference type="Proteomes" id="UP000314294">
    <property type="component" value="Unassembled WGS sequence"/>
</dbReference>
<dbReference type="EMBL" id="SRLO01000037">
    <property type="protein sequence ID" value="TNN82791.1"/>
    <property type="molecule type" value="Genomic_DNA"/>
</dbReference>
<feature type="region of interest" description="Disordered" evidence="1">
    <location>
        <begin position="1"/>
        <end position="20"/>
    </location>
</feature>
<evidence type="ECO:0000256" key="1">
    <source>
        <dbReference type="SAM" id="MobiDB-lite"/>
    </source>
</evidence>
<gene>
    <name evidence="2" type="ORF">EYF80_007032</name>
</gene>